<keyword evidence="2" id="KW-1185">Reference proteome</keyword>
<proteinExistence type="predicted"/>
<organism evidence="1 2">
    <name type="scientific">Streptomyces coacervatus</name>
    <dbReference type="NCBI Taxonomy" id="647381"/>
    <lineage>
        <taxon>Bacteria</taxon>
        <taxon>Bacillati</taxon>
        <taxon>Actinomycetota</taxon>
        <taxon>Actinomycetes</taxon>
        <taxon>Kitasatosporales</taxon>
        <taxon>Streptomycetaceae</taxon>
        <taxon>Streptomyces</taxon>
    </lineage>
</organism>
<evidence type="ECO:0000313" key="2">
    <source>
        <dbReference type="Proteomes" id="UP001501009"/>
    </source>
</evidence>
<sequence length="90" mass="9491">MGRLLDELRAAQRARVSAPALWGRPHVESGELAQLSQPLVESLALGPVVAMASRRLAGIHDIDPDEAAGIPAERIWLSVSPDAGVRGYGA</sequence>
<accession>A0ABP7I998</accession>
<name>A0ABP7I998_9ACTN</name>
<dbReference type="Proteomes" id="UP001501009">
    <property type="component" value="Unassembled WGS sequence"/>
</dbReference>
<dbReference type="InterPro" id="IPR036271">
    <property type="entry name" value="Tet_transcr_reg_TetR-rel_C_sf"/>
</dbReference>
<dbReference type="RefSeq" id="WP_275780925.1">
    <property type="nucleotide sequence ID" value="NZ_BAABDE010000022.1"/>
</dbReference>
<protein>
    <submittedName>
        <fullName evidence="1">Uncharacterized protein</fullName>
    </submittedName>
</protein>
<evidence type="ECO:0000313" key="1">
    <source>
        <dbReference type="EMBL" id="GAA3812671.1"/>
    </source>
</evidence>
<gene>
    <name evidence="1" type="ORF">GCM10022403_052960</name>
</gene>
<dbReference type="SUPFAM" id="SSF48498">
    <property type="entry name" value="Tetracyclin repressor-like, C-terminal domain"/>
    <property type="match status" value="1"/>
</dbReference>
<reference evidence="2" key="1">
    <citation type="journal article" date="2019" name="Int. J. Syst. Evol. Microbiol.">
        <title>The Global Catalogue of Microorganisms (GCM) 10K type strain sequencing project: providing services to taxonomists for standard genome sequencing and annotation.</title>
        <authorList>
            <consortium name="The Broad Institute Genomics Platform"/>
            <consortium name="The Broad Institute Genome Sequencing Center for Infectious Disease"/>
            <person name="Wu L."/>
            <person name="Ma J."/>
        </authorList>
    </citation>
    <scope>NUCLEOTIDE SEQUENCE [LARGE SCALE GENOMIC DNA]</scope>
    <source>
        <strain evidence="2">JCM 17138</strain>
    </source>
</reference>
<dbReference type="EMBL" id="BAABDE010000022">
    <property type="protein sequence ID" value="GAA3812671.1"/>
    <property type="molecule type" value="Genomic_DNA"/>
</dbReference>
<comment type="caution">
    <text evidence="1">The sequence shown here is derived from an EMBL/GenBank/DDBJ whole genome shotgun (WGS) entry which is preliminary data.</text>
</comment>